<proteinExistence type="predicted"/>
<gene>
    <name evidence="1" type="ORF">CUJ84_pRLN3000478</name>
</gene>
<dbReference type="Proteomes" id="UP000238523">
    <property type="component" value="Plasmid pRLN3"/>
</dbReference>
<evidence type="ECO:0000313" key="2">
    <source>
        <dbReference type="Proteomes" id="UP000238523"/>
    </source>
</evidence>
<name>A0A2K9ZH78_RHILE</name>
<accession>A0A2K9ZH78</accession>
<protein>
    <submittedName>
        <fullName evidence="1">Uncharacterized protein</fullName>
    </submittedName>
</protein>
<dbReference type="AlphaFoldDB" id="A0A2K9ZH78"/>
<evidence type="ECO:0000313" key="1">
    <source>
        <dbReference type="EMBL" id="AUW47589.1"/>
    </source>
</evidence>
<sequence length="105" mass="11219">MIPDRSQWLAFSDRAAWISRALLTGAFITQYALKRAGSPGNVFARLPFGLQLTLAPSKRPDGSTGSPLKSHVFPVDVPGFPTGPASVTPRITTPVSTGFAATFRF</sequence>
<organism evidence="1 2">
    <name type="scientific">Rhizobium leguminosarum</name>
    <dbReference type="NCBI Taxonomy" id="384"/>
    <lineage>
        <taxon>Bacteria</taxon>
        <taxon>Pseudomonadati</taxon>
        <taxon>Pseudomonadota</taxon>
        <taxon>Alphaproteobacteria</taxon>
        <taxon>Hyphomicrobiales</taxon>
        <taxon>Rhizobiaceae</taxon>
        <taxon>Rhizobium/Agrobacterium group</taxon>
        <taxon>Rhizobium</taxon>
    </lineage>
</organism>
<reference evidence="1 2" key="1">
    <citation type="submission" date="2017-11" db="EMBL/GenBank/DDBJ databases">
        <title>Complete genome of Rhizobium leguminosarum Norway, an ineffective micro-symbiont.</title>
        <authorList>
            <person name="Hoffrichter A."/>
            <person name="Liang J."/>
            <person name="Brachmann A."/>
            <person name="Marin M."/>
        </authorList>
    </citation>
    <scope>NUCLEOTIDE SEQUENCE [LARGE SCALE GENOMIC DNA]</scope>
    <source>
        <strain evidence="1 2">Norway</strain>
        <plasmid evidence="2">Plasmid prln3</plasmid>
    </source>
</reference>
<dbReference type="EMBL" id="CP025015">
    <property type="protein sequence ID" value="AUW47589.1"/>
    <property type="molecule type" value="Genomic_DNA"/>
</dbReference>
<keyword evidence="1" id="KW-0614">Plasmid</keyword>
<geneLocation type="plasmid" evidence="2">
    <name>prln3</name>
</geneLocation>